<evidence type="ECO:0000313" key="3">
    <source>
        <dbReference type="Proteomes" id="UP000233276"/>
    </source>
</evidence>
<keyword evidence="1" id="KW-1133">Transmembrane helix</keyword>
<dbReference type="KEGG" id="mhos:CXR34_08305"/>
<keyword evidence="1" id="KW-0472">Membrane</keyword>
<protein>
    <submittedName>
        <fullName evidence="2">Uncharacterized protein</fullName>
    </submittedName>
</protein>
<evidence type="ECO:0000313" key="2">
    <source>
        <dbReference type="EMBL" id="AUG29466.1"/>
    </source>
</evidence>
<accession>A0A2K9DQG7</accession>
<dbReference type="EMBL" id="CP025299">
    <property type="protein sequence ID" value="AUG29466.1"/>
    <property type="molecule type" value="Genomic_DNA"/>
</dbReference>
<dbReference type="RefSeq" id="WP_016464864.1">
    <property type="nucleotide sequence ID" value="NZ_CP025299.1"/>
</dbReference>
<dbReference type="Proteomes" id="UP000233276">
    <property type="component" value="Chromosome"/>
</dbReference>
<organism evidence="2 3">
    <name type="scientific">Microbacterium hominis</name>
    <dbReference type="NCBI Taxonomy" id="162426"/>
    <lineage>
        <taxon>Bacteria</taxon>
        <taxon>Bacillati</taxon>
        <taxon>Actinomycetota</taxon>
        <taxon>Actinomycetes</taxon>
        <taxon>Micrococcales</taxon>
        <taxon>Microbacteriaceae</taxon>
        <taxon>Microbacterium</taxon>
    </lineage>
</organism>
<keyword evidence="1" id="KW-0812">Transmembrane</keyword>
<proteinExistence type="predicted"/>
<dbReference type="AlphaFoldDB" id="A0A2K9DQG7"/>
<reference evidence="2 3" key="1">
    <citation type="submission" date="2017-12" db="EMBL/GenBank/DDBJ databases">
        <title>Isolation and characterization of estrogens degradatiion strain Microbacterium hominis SJTG1.</title>
        <authorList>
            <person name="Xiong W."/>
            <person name="Yin C."/>
            <person name="Zheng D."/>
            <person name="Liang R."/>
        </authorList>
    </citation>
    <scope>NUCLEOTIDE SEQUENCE [LARGE SCALE GENOMIC DNA]</scope>
    <source>
        <strain evidence="2 3">SJTG1</strain>
    </source>
</reference>
<feature type="transmembrane region" description="Helical" evidence="1">
    <location>
        <begin position="41"/>
        <end position="61"/>
    </location>
</feature>
<name>A0A2K9DQG7_9MICO</name>
<gene>
    <name evidence="2" type="ORF">CXR34_08305</name>
</gene>
<feature type="transmembrane region" description="Helical" evidence="1">
    <location>
        <begin position="12"/>
        <end position="34"/>
    </location>
</feature>
<sequence length="141" mass="14304">MTLISGFLANHGGLASVAIIAALLLLAGVAGIAVGRRAGGFILVALGAYMIAGVSPASWAAPSDASCVLAPPQLPETIQASPWVSQCSLNSAPTPHSAGHRATTSELADVAGTVTLQYEQVATQATANPLERRAVMNEEEE</sequence>
<evidence type="ECO:0000256" key="1">
    <source>
        <dbReference type="SAM" id="Phobius"/>
    </source>
</evidence>